<gene>
    <name evidence="2" type="ORF">TrCOL_g5271</name>
</gene>
<keyword evidence="3" id="KW-1185">Reference proteome</keyword>
<protein>
    <submittedName>
        <fullName evidence="2">Uncharacterized protein</fullName>
    </submittedName>
</protein>
<dbReference type="OrthoDB" id="1935652at2759"/>
<comment type="caution">
    <text evidence="2">The sequence shown here is derived from an EMBL/GenBank/DDBJ whole genome shotgun (WGS) entry which is preliminary data.</text>
</comment>
<dbReference type="EMBL" id="BRYA01000209">
    <property type="protein sequence ID" value="GMI44208.1"/>
    <property type="molecule type" value="Genomic_DNA"/>
</dbReference>
<sequence>MSMMAGESESNLRKNVDPEVLASETQAFVGSDIAALSHRGRHAVHQGGNGPHYIEEETTPQGDGRRGPRRQLRRHRLTLEDVKRDLKELVQYPVEHPEKFEEFGMSPTPTLYLPL</sequence>
<evidence type="ECO:0000313" key="2">
    <source>
        <dbReference type="EMBL" id="GMI44208.1"/>
    </source>
</evidence>
<accession>A0A9W7GHJ6</accession>
<organism evidence="2 3">
    <name type="scientific">Triparma columacea</name>
    <dbReference type="NCBI Taxonomy" id="722753"/>
    <lineage>
        <taxon>Eukaryota</taxon>
        <taxon>Sar</taxon>
        <taxon>Stramenopiles</taxon>
        <taxon>Ochrophyta</taxon>
        <taxon>Bolidophyceae</taxon>
        <taxon>Parmales</taxon>
        <taxon>Triparmaceae</taxon>
        <taxon>Triparma</taxon>
    </lineage>
</organism>
<evidence type="ECO:0000256" key="1">
    <source>
        <dbReference type="SAM" id="MobiDB-lite"/>
    </source>
</evidence>
<feature type="compositionally biased region" description="Basic residues" evidence="1">
    <location>
        <begin position="67"/>
        <end position="76"/>
    </location>
</feature>
<feature type="region of interest" description="Disordered" evidence="1">
    <location>
        <begin position="38"/>
        <end position="77"/>
    </location>
</feature>
<dbReference type="AlphaFoldDB" id="A0A9W7GHJ6"/>
<proteinExistence type="predicted"/>
<reference evidence="3" key="1">
    <citation type="journal article" date="2023" name="Commun. Biol.">
        <title>Genome analysis of Parmales, the sister group of diatoms, reveals the evolutionary specialization of diatoms from phago-mixotrophs to photoautotrophs.</title>
        <authorList>
            <person name="Ban H."/>
            <person name="Sato S."/>
            <person name="Yoshikawa S."/>
            <person name="Yamada K."/>
            <person name="Nakamura Y."/>
            <person name="Ichinomiya M."/>
            <person name="Sato N."/>
            <person name="Blanc-Mathieu R."/>
            <person name="Endo H."/>
            <person name="Kuwata A."/>
            <person name="Ogata H."/>
        </authorList>
    </citation>
    <scope>NUCLEOTIDE SEQUENCE [LARGE SCALE GENOMIC DNA]</scope>
</reference>
<evidence type="ECO:0000313" key="3">
    <source>
        <dbReference type="Proteomes" id="UP001165065"/>
    </source>
</evidence>
<dbReference type="Proteomes" id="UP001165065">
    <property type="component" value="Unassembled WGS sequence"/>
</dbReference>
<name>A0A9W7GHJ6_9STRA</name>